<evidence type="ECO:0000313" key="3">
    <source>
        <dbReference type="Proteomes" id="UP000823388"/>
    </source>
</evidence>
<dbReference type="PANTHER" id="PTHR35218:SF11">
    <property type="entry name" value="ENDONUCLEASE_EXONUCLEASE_PHOSPHATASE DOMAIN-CONTAINING PROTEIN"/>
    <property type="match status" value="1"/>
</dbReference>
<accession>A0A8T0SMA0</accession>
<dbReference type="Proteomes" id="UP000823388">
    <property type="component" value="Chromosome 5K"/>
</dbReference>
<dbReference type="InterPro" id="IPR036691">
    <property type="entry name" value="Endo/exonu/phosph_ase_sf"/>
</dbReference>
<organism evidence="2 3">
    <name type="scientific">Panicum virgatum</name>
    <name type="common">Blackwell switchgrass</name>
    <dbReference type="NCBI Taxonomy" id="38727"/>
    <lineage>
        <taxon>Eukaryota</taxon>
        <taxon>Viridiplantae</taxon>
        <taxon>Streptophyta</taxon>
        <taxon>Embryophyta</taxon>
        <taxon>Tracheophyta</taxon>
        <taxon>Spermatophyta</taxon>
        <taxon>Magnoliopsida</taxon>
        <taxon>Liliopsida</taxon>
        <taxon>Poales</taxon>
        <taxon>Poaceae</taxon>
        <taxon>PACMAD clade</taxon>
        <taxon>Panicoideae</taxon>
        <taxon>Panicodae</taxon>
        <taxon>Paniceae</taxon>
        <taxon>Panicinae</taxon>
        <taxon>Panicum</taxon>
        <taxon>Panicum sect. Hiantes</taxon>
    </lineage>
</organism>
<dbReference type="InterPro" id="IPR005135">
    <property type="entry name" value="Endo/exonuclease/phosphatase"/>
</dbReference>
<keyword evidence="3" id="KW-1185">Reference proteome</keyword>
<feature type="domain" description="Endonuclease/exonuclease/phosphatase" evidence="1">
    <location>
        <begin position="4"/>
        <end position="151"/>
    </location>
</feature>
<dbReference type="GO" id="GO:0003824">
    <property type="term" value="F:catalytic activity"/>
    <property type="evidence" value="ECO:0007669"/>
    <property type="project" value="InterPro"/>
</dbReference>
<evidence type="ECO:0000259" key="1">
    <source>
        <dbReference type="Pfam" id="PF03372"/>
    </source>
</evidence>
<dbReference type="SUPFAM" id="SSF56219">
    <property type="entry name" value="DNase I-like"/>
    <property type="match status" value="1"/>
</dbReference>
<comment type="caution">
    <text evidence="2">The sequence shown here is derived from an EMBL/GenBank/DDBJ whole genome shotgun (WGS) entry which is preliminary data.</text>
</comment>
<protein>
    <recommendedName>
        <fullName evidence="1">Endonuclease/exonuclease/phosphatase domain-containing protein</fullName>
    </recommendedName>
</protein>
<proteinExistence type="predicted"/>
<gene>
    <name evidence="2" type="ORF">PVAP13_5KG218807</name>
</gene>
<dbReference type="Gene3D" id="3.60.10.10">
    <property type="entry name" value="Endonuclease/exonuclease/phosphatase"/>
    <property type="match status" value="1"/>
</dbReference>
<name>A0A8T0SMA0_PANVG</name>
<reference evidence="2" key="1">
    <citation type="submission" date="2020-05" db="EMBL/GenBank/DDBJ databases">
        <title>WGS assembly of Panicum virgatum.</title>
        <authorList>
            <person name="Lovell J.T."/>
            <person name="Jenkins J."/>
            <person name="Shu S."/>
            <person name="Juenger T.E."/>
            <person name="Schmutz J."/>
        </authorList>
    </citation>
    <scope>NUCLEOTIDE SEQUENCE</scope>
    <source>
        <strain evidence="2">AP13</strain>
    </source>
</reference>
<dbReference type="EMBL" id="CM029045">
    <property type="protein sequence ID" value="KAG2598138.1"/>
    <property type="molecule type" value="Genomic_DNA"/>
</dbReference>
<evidence type="ECO:0000313" key="2">
    <source>
        <dbReference type="EMBL" id="KAG2598138.1"/>
    </source>
</evidence>
<sequence length="156" mass="17381">MSCITWNCRGLGNAAIVKELHEIAKTCASTVLCVVETQVNKARVEGLKGTLGYDNAFAVSSSGRSGGLGLYWNKNTKVEILPFSQYHIDSIISENEGEPWRFTCVYGEAQTAERHKTWDMLKFTKASSPLPWVCMGDFNEVLHRSEHDGVQERSHA</sequence>
<dbReference type="PANTHER" id="PTHR35218">
    <property type="entry name" value="RNASE H DOMAIN-CONTAINING PROTEIN"/>
    <property type="match status" value="1"/>
</dbReference>
<dbReference type="Pfam" id="PF03372">
    <property type="entry name" value="Exo_endo_phos"/>
    <property type="match status" value="1"/>
</dbReference>
<dbReference type="AlphaFoldDB" id="A0A8T0SMA0"/>